<dbReference type="GO" id="GO:0016627">
    <property type="term" value="F:oxidoreductase activity, acting on the CH-CH group of donors"/>
    <property type="evidence" value="ECO:0007669"/>
    <property type="project" value="InterPro"/>
</dbReference>
<evidence type="ECO:0000256" key="1">
    <source>
        <dbReference type="ARBA" id="ARBA00022630"/>
    </source>
</evidence>
<keyword evidence="1" id="KW-0285">Flavoprotein</keyword>
<evidence type="ECO:0000259" key="2">
    <source>
        <dbReference type="Pfam" id="PF00441"/>
    </source>
</evidence>
<keyword evidence="4" id="KW-1185">Reference proteome</keyword>
<feature type="domain" description="Acyl-CoA dehydrogenase/oxidase C-terminal" evidence="2">
    <location>
        <begin position="68"/>
        <end position="186"/>
    </location>
</feature>
<comment type="caution">
    <text evidence="3">The sequence shown here is derived from an EMBL/GenBank/DDBJ whole genome shotgun (WGS) entry which is preliminary data.</text>
</comment>
<sequence>MDRALVVALSVEGESSLYDVPLDQAGIVRVDDSWQAVGMDASDSPDVIFEDVAVGPRIDAPGFSTGRRGFWWGGGGVAAVWYGGSLGLVERTTDYLRAGQGADEHQLAHVGELRTSLAATEGLLRRTAAAIDADPKADVMTEVWLLRASTEQTARAVADRVPRIVGPTPLSRDRGFAQLFADLQVYVRQHHAERDYAALGRRFLEATA</sequence>
<protein>
    <submittedName>
        <fullName evidence="3">Alkylation response protein AidB-like acyl-CoA dehydrogenase</fullName>
    </submittedName>
</protein>
<proteinExistence type="predicted"/>
<dbReference type="Gene3D" id="2.40.110.10">
    <property type="entry name" value="Butyryl-CoA Dehydrogenase, subunit A, domain 2"/>
    <property type="match status" value="1"/>
</dbReference>
<dbReference type="InterPro" id="IPR009075">
    <property type="entry name" value="AcylCo_DH/oxidase_C"/>
</dbReference>
<dbReference type="RefSeq" id="WP_184795115.1">
    <property type="nucleotide sequence ID" value="NZ_JACHMY010000001.1"/>
</dbReference>
<dbReference type="EMBL" id="JACHMY010000001">
    <property type="protein sequence ID" value="MBB5835468.1"/>
    <property type="molecule type" value="Genomic_DNA"/>
</dbReference>
<evidence type="ECO:0000313" key="3">
    <source>
        <dbReference type="EMBL" id="MBB5835468.1"/>
    </source>
</evidence>
<dbReference type="AlphaFoldDB" id="A0A7W9J5V9"/>
<dbReference type="Gene3D" id="1.20.140.10">
    <property type="entry name" value="Butyryl-CoA Dehydrogenase, subunit A, domain 3"/>
    <property type="match status" value="1"/>
</dbReference>
<evidence type="ECO:0000313" key="4">
    <source>
        <dbReference type="Proteomes" id="UP000549971"/>
    </source>
</evidence>
<dbReference type="InterPro" id="IPR036250">
    <property type="entry name" value="AcylCo_DH-like_C"/>
</dbReference>
<gene>
    <name evidence="3" type="ORF">HDA39_002202</name>
</gene>
<organism evidence="3 4">
    <name type="scientific">Kribbella italica</name>
    <dbReference type="NCBI Taxonomy" id="1540520"/>
    <lineage>
        <taxon>Bacteria</taxon>
        <taxon>Bacillati</taxon>
        <taxon>Actinomycetota</taxon>
        <taxon>Actinomycetes</taxon>
        <taxon>Propionibacteriales</taxon>
        <taxon>Kribbellaceae</taxon>
        <taxon>Kribbella</taxon>
    </lineage>
</organism>
<reference evidence="3 4" key="1">
    <citation type="submission" date="2020-08" db="EMBL/GenBank/DDBJ databases">
        <title>Sequencing the genomes of 1000 actinobacteria strains.</title>
        <authorList>
            <person name="Klenk H.-P."/>
        </authorList>
    </citation>
    <scope>NUCLEOTIDE SEQUENCE [LARGE SCALE GENOMIC DNA]</scope>
    <source>
        <strain evidence="3 4">DSM 28967</strain>
    </source>
</reference>
<accession>A0A7W9J5V9</accession>
<name>A0A7W9J5V9_9ACTN</name>
<dbReference type="Proteomes" id="UP000549971">
    <property type="component" value="Unassembled WGS sequence"/>
</dbReference>
<dbReference type="SUPFAM" id="SSF47203">
    <property type="entry name" value="Acyl-CoA dehydrogenase C-terminal domain-like"/>
    <property type="match status" value="1"/>
</dbReference>
<dbReference type="InterPro" id="IPR046373">
    <property type="entry name" value="Acyl-CoA_Oxase/DH_mid-dom_sf"/>
</dbReference>
<dbReference type="Pfam" id="PF00441">
    <property type="entry name" value="Acyl-CoA_dh_1"/>
    <property type="match status" value="1"/>
</dbReference>